<organism evidence="2 3">
    <name type="scientific">Enterococcus faecium</name>
    <name type="common">Streptococcus faecium</name>
    <dbReference type="NCBI Taxonomy" id="1352"/>
    <lineage>
        <taxon>Bacteria</taxon>
        <taxon>Bacillati</taxon>
        <taxon>Bacillota</taxon>
        <taxon>Bacilli</taxon>
        <taxon>Lactobacillales</taxon>
        <taxon>Enterococcaceae</taxon>
        <taxon>Enterococcus</taxon>
    </lineage>
</organism>
<dbReference type="AlphaFoldDB" id="A0A132P6C9"/>
<comment type="caution">
    <text evidence="2">The sequence shown here is derived from an EMBL/GenBank/DDBJ whole genome shotgun (WGS) entry which is preliminary data.</text>
</comment>
<name>A0A132P6C9_ENTFC</name>
<dbReference type="Proteomes" id="UP000070452">
    <property type="component" value="Unassembled WGS sequence"/>
</dbReference>
<proteinExistence type="predicted"/>
<evidence type="ECO:0000313" key="1">
    <source>
        <dbReference type="EMBL" id="KWX16385.1"/>
    </source>
</evidence>
<dbReference type="EMBL" id="LRHK01000007">
    <property type="protein sequence ID" value="KWX16385.1"/>
    <property type="molecule type" value="Genomic_DNA"/>
</dbReference>
<evidence type="ECO:0000313" key="2">
    <source>
        <dbReference type="EMBL" id="KWX17873.1"/>
    </source>
</evidence>
<accession>A0A132P6C9</accession>
<dbReference type="Gene3D" id="2.40.30.200">
    <property type="match status" value="1"/>
</dbReference>
<reference evidence="2 3" key="1">
    <citation type="submission" date="2016-01" db="EMBL/GenBank/DDBJ databases">
        <title>Molecular Mechanisms for transfer of large genomic segments between Enterococcus faecium strains.</title>
        <authorList>
            <person name="Garcia-Solache M.A."/>
            <person name="Lebreton F."/>
            <person name="Mclaughlin R.E."/>
            <person name="Whiteaker J.D."/>
            <person name="Gilmore M.S."/>
            <person name="Rice L.B."/>
        </authorList>
    </citation>
    <scope>NUCLEOTIDE SEQUENCE [LARGE SCALE GENOMIC DNA]</scope>
    <source>
        <strain evidence="2 3">D344RRF x C68</strain>
    </source>
</reference>
<sequence>MQLKRGQFFINQHYSSEFNVYIQNRPASVSASRVIELREREGNDSIIIDKGYYKNVTRKIECYYKAPSIDVVQEWEDRITEWLDMSSYSDFILYYDEQYIYQAVVIEGPEFKGTRKTGNIVPFEFTVSIRPFKENYNGRFTIRQTETFEIYNPEKYSSKPLIKLSGSGDASFYINKDKYDLKSLDRELFIDSKLEEAYRKLDGNLEHQDQVTLFLDFPFLYPGKNEIKWTKNIHSFEIMPRWWRKV</sequence>
<protein>
    <submittedName>
        <fullName evidence="2">Phage tail protein</fullName>
    </submittedName>
</protein>
<dbReference type="RefSeq" id="WP_002317763.1">
    <property type="nucleotide sequence ID" value="NZ_CAMRQD010000150.1"/>
</dbReference>
<dbReference type="EMBL" id="LRHK01000001">
    <property type="protein sequence ID" value="KWX17873.1"/>
    <property type="molecule type" value="Genomic_DNA"/>
</dbReference>
<gene>
    <name evidence="2" type="ORF">AWT83_05060</name>
    <name evidence="1" type="ORF">AWT83_18200</name>
</gene>
<evidence type="ECO:0000313" key="3">
    <source>
        <dbReference type="Proteomes" id="UP000070452"/>
    </source>
</evidence>